<dbReference type="OrthoDB" id="119896at2"/>
<feature type="domain" description="Transcription regulator PadR N-terminal" evidence="1">
    <location>
        <begin position="34"/>
        <end position="108"/>
    </location>
</feature>
<dbReference type="InterPro" id="IPR036388">
    <property type="entry name" value="WH-like_DNA-bd_sf"/>
</dbReference>
<dbReference type="PANTHER" id="PTHR33169">
    <property type="entry name" value="PADR-FAMILY TRANSCRIPTIONAL REGULATOR"/>
    <property type="match status" value="1"/>
</dbReference>
<organism evidence="2 3">
    <name type="scientific">Edaphobacter modestus</name>
    <dbReference type="NCBI Taxonomy" id="388466"/>
    <lineage>
        <taxon>Bacteria</taxon>
        <taxon>Pseudomonadati</taxon>
        <taxon>Acidobacteriota</taxon>
        <taxon>Terriglobia</taxon>
        <taxon>Terriglobales</taxon>
        <taxon>Acidobacteriaceae</taxon>
        <taxon>Edaphobacter</taxon>
    </lineage>
</organism>
<dbReference type="EMBL" id="SHKW01000002">
    <property type="protein sequence ID" value="RZU35586.1"/>
    <property type="molecule type" value="Genomic_DNA"/>
</dbReference>
<dbReference type="Proteomes" id="UP000292958">
    <property type="component" value="Unassembled WGS sequence"/>
</dbReference>
<dbReference type="InterPro" id="IPR005149">
    <property type="entry name" value="Tscrpt_reg_PadR_N"/>
</dbReference>
<dbReference type="InterPro" id="IPR017799">
    <property type="entry name" value="Tscrpt_reg_PadR_acidobac-type"/>
</dbReference>
<dbReference type="SUPFAM" id="SSF46785">
    <property type="entry name" value="Winged helix' DNA-binding domain"/>
    <property type="match status" value="1"/>
</dbReference>
<gene>
    <name evidence="2" type="ORF">BDD14_5658</name>
</gene>
<evidence type="ECO:0000313" key="2">
    <source>
        <dbReference type="EMBL" id="RZU35586.1"/>
    </source>
</evidence>
<reference evidence="2 3" key="1">
    <citation type="submission" date="2019-02" db="EMBL/GenBank/DDBJ databases">
        <title>Genomic Encyclopedia of Archaeal and Bacterial Type Strains, Phase II (KMG-II): from individual species to whole genera.</title>
        <authorList>
            <person name="Goeker M."/>
        </authorList>
    </citation>
    <scope>NUCLEOTIDE SEQUENCE [LARGE SCALE GENOMIC DNA]</scope>
    <source>
        <strain evidence="2 3">DSM 18101</strain>
    </source>
</reference>
<name>A0A4V2G343_9BACT</name>
<dbReference type="InterPro" id="IPR052509">
    <property type="entry name" value="Metal_resp_DNA-bind_regulator"/>
</dbReference>
<sequence length="128" mass="14272">MLVILAGKGCLCHNCERSRLKPNEIPPGTLDLLILKTLARHGEMHGYEVAESILHASDDVISVEEGSLYPALQRMLLKGWVSDEWGVTAGNRRARYYRLTAAGRKQLTQELSHFDRIYGAIARVVEVG</sequence>
<dbReference type="NCBIfam" id="TIGR03433">
    <property type="entry name" value="padR_acidobact"/>
    <property type="match status" value="1"/>
</dbReference>
<evidence type="ECO:0000259" key="1">
    <source>
        <dbReference type="Pfam" id="PF03551"/>
    </source>
</evidence>
<keyword evidence="3" id="KW-1185">Reference proteome</keyword>
<evidence type="ECO:0000313" key="3">
    <source>
        <dbReference type="Proteomes" id="UP000292958"/>
    </source>
</evidence>
<proteinExistence type="predicted"/>
<comment type="caution">
    <text evidence="2">The sequence shown here is derived from an EMBL/GenBank/DDBJ whole genome shotgun (WGS) entry which is preliminary data.</text>
</comment>
<accession>A0A4V2G343</accession>
<dbReference type="Gene3D" id="1.10.10.10">
    <property type="entry name" value="Winged helix-like DNA-binding domain superfamily/Winged helix DNA-binding domain"/>
    <property type="match status" value="1"/>
</dbReference>
<dbReference type="InterPro" id="IPR036390">
    <property type="entry name" value="WH_DNA-bd_sf"/>
</dbReference>
<dbReference type="PANTHER" id="PTHR33169:SF14">
    <property type="entry name" value="TRANSCRIPTIONAL REGULATOR RV3488"/>
    <property type="match status" value="1"/>
</dbReference>
<dbReference type="AlphaFoldDB" id="A0A4V2G343"/>
<dbReference type="Pfam" id="PF03551">
    <property type="entry name" value="PadR"/>
    <property type="match status" value="1"/>
</dbReference>
<protein>
    <submittedName>
        <fullName evidence="2">PadR family transcriptional regulator</fullName>
    </submittedName>
</protein>